<dbReference type="InterPro" id="IPR017452">
    <property type="entry name" value="GPCR_Rhodpsn_7TM"/>
</dbReference>
<evidence type="ECO:0000259" key="6">
    <source>
        <dbReference type="PROSITE" id="PS50262"/>
    </source>
</evidence>
<evidence type="ECO:0000313" key="8">
    <source>
        <dbReference type="Proteomes" id="UP001187343"/>
    </source>
</evidence>
<dbReference type="EMBL" id="JAUYZG010000009">
    <property type="protein sequence ID" value="KAK2898892.1"/>
    <property type="molecule type" value="Genomic_DNA"/>
</dbReference>
<dbReference type="PANTHER" id="PTHR26451">
    <property type="entry name" value="G_PROTEIN_RECEP_F1_2 DOMAIN-CONTAINING PROTEIN"/>
    <property type="match status" value="1"/>
</dbReference>
<dbReference type="Proteomes" id="UP001187343">
    <property type="component" value="Unassembled WGS sequence"/>
</dbReference>
<dbReference type="FunFam" id="1.20.1070.10:FF:000096">
    <property type="entry name" value="Odorant receptor 131-2"/>
    <property type="match status" value="2"/>
</dbReference>
<gene>
    <name evidence="7" type="ORF">Q8A67_010310</name>
</gene>
<feature type="transmembrane region" description="Helical" evidence="5">
    <location>
        <begin position="368"/>
        <end position="395"/>
    </location>
</feature>
<dbReference type="GO" id="GO:0004930">
    <property type="term" value="F:G protein-coupled receptor activity"/>
    <property type="evidence" value="ECO:0007669"/>
    <property type="project" value="InterPro"/>
</dbReference>
<organism evidence="7 8">
    <name type="scientific">Cirrhinus molitorella</name>
    <name type="common">mud carp</name>
    <dbReference type="NCBI Taxonomy" id="172907"/>
    <lineage>
        <taxon>Eukaryota</taxon>
        <taxon>Metazoa</taxon>
        <taxon>Chordata</taxon>
        <taxon>Craniata</taxon>
        <taxon>Vertebrata</taxon>
        <taxon>Euteleostomi</taxon>
        <taxon>Actinopterygii</taxon>
        <taxon>Neopterygii</taxon>
        <taxon>Teleostei</taxon>
        <taxon>Ostariophysi</taxon>
        <taxon>Cypriniformes</taxon>
        <taxon>Cyprinidae</taxon>
        <taxon>Labeoninae</taxon>
        <taxon>Labeonini</taxon>
        <taxon>Cirrhinus</taxon>
    </lineage>
</organism>
<name>A0AA88TS18_9TELE</name>
<feature type="transmembrane region" description="Helical" evidence="5">
    <location>
        <begin position="224"/>
        <end position="240"/>
    </location>
</feature>
<evidence type="ECO:0000256" key="3">
    <source>
        <dbReference type="ARBA" id="ARBA00022989"/>
    </source>
</evidence>
<evidence type="ECO:0000256" key="5">
    <source>
        <dbReference type="SAM" id="Phobius"/>
    </source>
</evidence>
<keyword evidence="2 5" id="KW-0812">Transmembrane</keyword>
<dbReference type="PROSITE" id="PS50262">
    <property type="entry name" value="G_PROTEIN_RECEP_F1_2"/>
    <property type="match status" value="2"/>
</dbReference>
<feature type="transmembrane region" description="Helical" evidence="5">
    <location>
        <begin position="143"/>
        <end position="160"/>
    </location>
</feature>
<dbReference type="CDD" id="cd00637">
    <property type="entry name" value="7tm_classA_rhodopsin-like"/>
    <property type="match status" value="1"/>
</dbReference>
<evidence type="ECO:0000313" key="7">
    <source>
        <dbReference type="EMBL" id="KAK2898892.1"/>
    </source>
</evidence>
<evidence type="ECO:0000256" key="4">
    <source>
        <dbReference type="ARBA" id="ARBA00023136"/>
    </source>
</evidence>
<keyword evidence="8" id="KW-1185">Reference proteome</keyword>
<proteinExistence type="predicted"/>
<dbReference type="GO" id="GO:0005549">
    <property type="term" value="F:odorant binding"/>
    <property type="evidence" value="ECO:0007669"/>
    <property type="project" value="TreeGrafter"/>
</dbReference>
<dbReference type="InterPro" id="IPR000276">
    <property type="entry name" value="GPCR_Rhodpsn"/>
</dbReference>
<dbReference type="Pfam" id="PF00001">
    <property type="entry name" value="7tm_1"/>
    <property type="match status" value="2"/>
</dbReference>
<dbReference type="SUPFAM" id="SSF81321">
    <property type="entry name" value="Family A G protein-coupled receptor-like"/>
    <property type="match status" value="2"/>
</dbReference>
<feature type="transmembrane region" description="Helical" evidence="5">
    <location>
        <begin position="275"/>
        <end position="298"/>
    </location>
</feature>
<reference evidence="7" key="1">
    <citation type="submission" date="2023-08" db="EMBL/GenBank/DDBJ databases">
        <title>Chromosome-level Genome Assembly of mud carp (Cirrhinus molitorella).</title>
        <authorList>
            <person name="Liu H."/>
        </authorList>
    </citation>
    <scope>NUCLEOTIDE SEQUENCE</scope>
    <source>
        <strain evidence="7">Prfri</strain>
        <tissue evidence="7">Muscle</tissue>
    </source>
</reference>
<dbReference type="AlphaFoldDB" id="A0AA88TS18"/>
<dbReference type="PANTHER" id="PTHR26451:SF998">
    <property type="entry name" value="ODORANT RECEPTOR-RELATED"/>
    <property type="match status" value="1"/>
</dbReference>
<evidence type="ECO:0000256" key="1">
    <source>
        <dbReference type="ARBA" id="ARBA00004370"/>
    </source>
</evidence>
<dbReference type="GO" id="GO:0016020">
    <property type="term" value="C:membrane"/>
    <property type="evidence" value="ECO:0007669"/>
    <property type="project" value="UniProtKB-SubCell"/>
</dbReference>
<evidence type="ECO:0000256" key="2">
    <source>
        <dbReference type="ARBA" id="ARBA00022692"/>
    </source>
</evidence>
<dbReference type="Gene3D" id="1.20.1070.10">
    <property type="entry name" value="Rhodopsin 7-helix transmembrane proteins"/>
    <property type="match status" value="2"/>
</dbReference>
<feature type="transmembrane region" description="Helical" evidence="5">
    <location>
        <begin position="52"/>
        <end position="75"/>
    </location>
</feature>
<feature type="domain" description="G-protein coupled receptors family 1 profile" evidence="6">
    <location>
        <begin position="1"/>
        <end position="155"/>
    </location>
</feature>
<keyword evidence="3 5" id="KW-1133">Transmembrane helix</keyword>
<feature type="transmembrane region" description="Helical" evidence="5">
    <location>
        <begin position="401"/>
        <end position="424"/>
    </location>
</feature>
<protein>
    <recommendedName>
        <fullName evidence="6">G-protein coupled receptors family 1 profile domain-containing protein</fullName>
    </recommendedName>
</protein>
<feature type="domain" description="G-protein coupled receptors family 1 profile" evidence="6">
    <location>
        <begin position="174"/>
        <end position="422"/>
    </location>
</feature>
<comment type="subcellular location">
    <subcellularLocation>
        <location evidence="1">Membrane</location>
    </subcellularLocation>
</comment>
<dbReference type="GO" id="GO:0004984">
    <property type="term" value="F:olfactory receptor activity"/>
    <property type="evidence" value="ECO:0007669"/>
    <property type="project" value="TreeGrafter"/>
</dbReference>
<feature type="transmembrane region" description="Helical" evidence="5">
    <location>
        <begin position="99"/>
        <end position="122"/>
    </location>
</feature>
<sequence>MNVAICCIFIFIGSNVYRNTPLNLAGMAIERFVAVCYPLHHARICTIRNTKILIGIIWLVGAVPGVVDLLVVLALRPLSFFTTSRTCYHQNVFDFEYNIISHAVFNIGYMCLVWVLLFYTYFKVLFSAKAAASEPAQAQKARRTILLHGVQLLLCTLSLFTSVLDGALTSLFPYYSLLVYTFFKNPVFAQEPRYILYMQLIINDMITLSVSVILFLFVYLLPNINVAICCIFIFIGGSVYKNTPLNLAGMAIERFVAVCYPLHHARICTIRNTKFLISIIWLVGAMPGVVDLLVVLILRPLSFFTSSRKCYNQNVFDFEYNIISHAVFNIGYMCLVWVLLFYTYFKVLFSAKAAASEPAQAQKARRTILLHGVQLLLCTLSLFTAVLDGALTSLFPYYKSIIYFCTFLLTSILPRLLSPLIYGMRDQKFKKYMKSSLTCGSVKRAIGLSD</sequence>
<accession>A0AA88TS18</accession>
<keyword evidence="4 5" id="KW-0472">Membrane</keyword>
<dbReference type="InterPro" id="IPR052921">
    <property type="entry name" value="GPCR1_Superfamily_Member"/>
</dbReference>
<comment type="caution">
    <text evidence="7">The sequence shown here is derived from an EMBL/GenBank/DDBJ whole genome shotgun (WGS) entry which is preliminary data.</text>
</comment>
<feature type="transmembrane region" description="Helical" evidence="5">
    <location>
        <begin position="322"/>
        <end position="347"/>
    </location>
</feature>